<dbReference type="Proteomes" id="UP000559182">
    <property type="component" value="Unassembled WGS sequence"/>
</dbReference>
<feature type="transmembrane region" description="Helical" evidence="7">
    <location>
        <begin position="176"/>
        <end position="196"/>
    </location>
</feature>
<feature type="transmembrane region" description="Helical" evidence="7">
    <location>
        <begin position="359"/>
        <end position="376"/>
    </location>
</feature>
<feature type="transmembrane region" description="Helical" evidence="7">
    <location>
        <begin position="249"/>
        <end position="272"/>
    </location>
</feature>
<organism evidence="8 9">
    <name type="scientific">Flexivirga oryzae</name>
    <dbReference type="NCBI Taxonomy" id="1794944"/>
    <lineage>
        <taxon>Bacteria</taxon>
        <taxon>Bacillati</taxon>
        <taxon>Actinomycetota</taxon>
        <taxon>Actinomycetes</taxon>
        <taxon>Micrococcales</taxon>
        <taxon>Dermacoccaceae</taxon>
        <taxon>Flexivirga</taxon>
    </lineage>
</organism>
<evidence type="ECO:0000256" key="4">
    <source>
        <dbReference type="ARBA" id="ARBA00022692"/>
    </source>
</evidence>
<feature type="transmembrane region" description="Helical" evidence="7">
    <location>
        <begin position="25"/>
        <end position="43"/>
    </location>
</feature>
<accession>A0A839MXH2</accession>
<feature type="transmembrane region" description="Helical" evidence="7">
    <location>
        <begin position="388"/>
        <end position="406"/>
    </location>
</feature>
<keyword evidence="3" id="KW-1003">Cell membrane</keyword>
<evidence type="ECO:0000256" key="3">
    <source>
        <dbReference type="ARBA" id="ARBA00022475"/>
    </source>
</evidence>
<keyword evidence="5 7" id="KW-1133">Transmembrane helix</keyword>
<dbReference type="Pfam" id="PF13440">
    <property type="entry name" value="Polysacc_synt_3"/>
    <property type="match status" value="1"/>
</dbReference>
<feature type="transmembrane region" description="Helical" evidence="7">
    <location>
        <begin position="450"/>
        <end position="473"/>
    </location>
</feature>
<feature type="transmembrane region" description="Helical" evidence="7">
    <location>
        <begin position="149"/>
        <end position="170"/>
    </location>
</feature>
<evidence type="ECO:0000256" key="5">
    <source>
        <dbReference type="ARBA" id="ARBA00022989"/>
    </source>
</evidence>
<reference evidence="8 9" key="1">
    <citation type="submission" date="2020-08" db="EMBL/GenBank/DDBJ databases">
        <title>Sequencing the genomes of 1000 actinobacteria strains.</title>
        <authorList>
            <person name="Klenk H.-P."/>
        </authorList>
    </citation>
    <scope>NUCLEOTIDE SEQUENCE [LARGE SCALE GENOMIC DNA]</scope>
    <source>
        <strain evidence="8 9">DSM 105369</strain>
    </source>
</reference>
<dbReference type="PANTHER" id="PTHR30250:SF10">
    <property type="entry name" value="LIPOPOLYSACCHARIDE BIOSYNTHESIS PROTEIN WZXC"/>
    <property type="match status" value="1"/>
</dbReference>
<dbReference type="GO" id="GO:0005886">
    <property type="term" value="C:plasma membrane"/>
    <property type="evidence" value="ECO:0007669"/>
    <property type="project" value="UniProtKB-SubCell"/>
</dbReference>
<name>A0A839MXH2_9MICO</name>
<comment type="caution">
    <text evidence="8">The sequence shown here is derived from an EMBL/GenBank/DDBJ whole genome shotgun (WGS) entry which is preliminary data.</text>
</comment>
<dbReference type="AlphaFoldDB" id="A0A839MXH2"/>
<keyword evidence="6 7" id="KW-0472">Membrane</keyword>
<evidence type="ECO:0000256" key="7">
    <source>
        <dbReference type="SAM" id="Phobius"/>
    </source>
</evidence>
<evidence type="ECO:0000313" key="8">
    <source>
        <dbReference type="EMBL" id="MBB2890150.1"/>
    </source>
</evidence>
<evidence type="ECO:0000256" key="1">
    <source>
        <dbReference type="ARBA" id="ARBA00004651"/>
    </source>
</evidence>
<dbReference type="EMBL" id="JACHVQ010000001">
    <property type="protein sequence ID" value="MBB2890150.1"/>
    <property type="molecule type" value="Genomic_DNA"/>
</dbReference>
<keyword evidence="9" id="KW-1185">Reference proteome</keyword>
<dbReference type="InterPro" id="IPR050833">
    <property type="entry name" value="Poly_Biosynth_Transport"/>
</dbReference>
<comment type="subcellular location">
    <subcellularLocation>
        <location evidence="1">Cell membrane</location>
        <topology evidence="1">Multi-pass membrane protein</topology>
    </subcellularLocation>
</comment>
<keyword evidence="4 7" id="KW-0812">Transmembrane</keyword>
<feature type="transmembrane region" description="Helical" evidence="7">
    <location>
        <begin position="324"/>
        <end position="347"/>
    </location>
</feature>
<feature type="transmembrane region" description="Helical" evidence="7">
    <location>
        <begin position="120"/>
        <end position="142"/>
    </location>
</feature>
<gene>
    <name evidence="8" type="ORF">FHU39_000134</name>
</gene>
<sequence>MGIVVAESLAGRVTRAAMWSGINTVAMRLVGMVVTMIMLRIVTPAEFGNYAVALAVFTVVSSFSELGLTACMAQADMDPEEIGPTVSFLSIVIGVGLAVAMLILAPFLAVLLGAPDSAGALRILALCIAMVGLFTIPCGILAREFRQDAMFFGVAAAFLPGNVLMILLALNGPGDIAFAWSRVFGQLVTGCVLIWFAKKFYRPHLDRSQVRRVLRFGVPIAAANLVGFMLLNADYLFVSKVLGPVRLGIYTLAFNVSSWATATLSSMVLNVAMPMFSHAKSDPQRLGRALRSSLSLICLVAFPISGFTVVLSGEIVDTLYGHRWIAAAPVIVVLGVYGSLYVGSLLLSNLLVGMGYPTPNLIVQIIWLVVLVPAMFLGVEADGMRGAAFAHVVVIVVVVLPAYFVLTRRFVDDLSRTLLASTCPALALTVVSALAAWAAKQVSDVAGGRLAIGLVVGGAVYLTLGLPVMGQYLPGKVMRLLGRVRLDEWARYPLYSRLRRPAGAVSRD</sequence>
<feature type="transmembrane region" description="Helical" evidence="7">
    <location>
        <begin position="418"/>
        <end position="438"/>
    </location>
</feature>
<feature type="transmembrane region" description="Helical" evidence="7">
    <location>
        <begin position="293"/>
        <end position="312"/>
    </location>
</feature>
<comment type="similarity">
    <text evidence="2">Belongs to the polysaccharide synthase family.</text>
</comment>
<proteinExistence type="inferred from homology"/>
<evidence type="ECO:0000313" key="9">
    <source>
        <dbReference type="Proteomes" id="UP000559182"/>
    </source>
</evidence>
<dbReference type="RefSeq" id="WP_183318040.1">
    <property type="nucleotide sequence ID" value="NZ_JACHVQ010000001.1"/>
</dbReference>
<feature type="transmembrane region" description="Helical" evidence="7">
    <location>
        <begin position="216"/>
        <end position="237"/>
    </location>
</feature>
<evidence type="ECO:0000256" key="6">
    <source>
        <dbReference type="ARBA" id="ARBA00023136"/>
    </source>
</evidence>
<evidence type="ECO:0000256" key="2">
    <source>
        <dbReference type="ARBA" id="ARBA00007430"/>
    </source>
</evidence>
<protein>
    <submittedName>
        <fullName evidence="8">PST family polysaccharide transporter</fullName>
    </submittedName>
</protein>
<feature type="transmembrane region" description="Helical" evidence="7">
    <location>
        <begin position="49"/>
        <end position="73"/>
    </location>
</feature>
<feature type="transmembrane region" description="Helical" evidence="7">
    <location>
        <begin position="85"/>
        <end position="114"/>
    </location>
</feature>
<dbReference type="PANTHER" id="PTHR30250">
    <property type="entry name" value="PST FAMILY PREDICTED COLANIC ACID TRANSPORTER"/>
    <property type="match status" value="1"/>
</dbReference>